<dbReference type="SUPFAM" id="SSF46955">
    <property type="entry name" value="Putative DNA-binding domain"/>
    <property type="match status" value="1"/>
</dbReference>
<evidence type="ECO:0000313" key="2">
    <source>
        <dbReference type="EMBL" id="MCS6523894.1"/>
    </source>
</evidence>
<dbReference type="Proteomes" id="UP001652264">
    <property type="component" value="Unassembled WGS sequence"/>
</dbReference>
<dbReference type="Pfam" id="PF12728">
    <property type="entry name" value="HTH_17"/>
    <property type="match status" value="1"/>
</dbReference>
<keyword evidence="3" id="KW-1185">Reference proteome</keyword>
<sequence length="67" mass="7410">MESLLTPKQVGEIAGVTEPALAQMRYRGTGPVYRQLSARTIRYREADVQAWIDASARTQTGDLQEAS</sequence>
<proteinExistence type="predicted"/>
<dbReference type="InterPro" id="IPR041657">
    <property type="entry name" value="HTH_17"/>
</dbReference>
<reference evidence="2 3" key="1">
    <citation type="submission" date="2022-08" db="EMBL/GenBank/DDBJ databases">
        <title>Taxonomy of Curtobacterium flaccumfaciens.</title>
        <authorList>
            <person name="Osdaghi E."/>
            <person name="Taghavi S.M."/>
            <person name="Hamidizade M."/>
            <person name="Abachi H."/>
            <person name="Fazliarab A."/>
            <person name="Baeyen S."/>
            <person name="Portier P."/>
            <person name="Van Vaerenbergh J."/>
            <person name="Jacques M.-A."/>
        </authorList>
    </citation>
    <scope>NUCLEOTIDE SEQUENCE [LARGE SCALE GENOMIC DNA]</scope>
    <source>
        <strain evidence="2 3">LMG8786T</strain>
    </source>
</reference>
<organism evidence="2 3">
    <name type="scientific">Curtobacterium citreum</name>
    <dbReference type="NCBI Taxonomy" id="2036"/>
    <lineage>
        <taxon>Bacteria</taxon>
        <taxon>Bacillati</taxon>
        <taxon>Actinomycetota</taxon>
        <taxon>Actinomycetes</taxon>
        <taxon>Micrococcales</taxon>
        <taxon>Microbacteriaceae</taxon>
        <taxon>Curtobacterium</taxon>
    </lineage>
</organism>
<accession>A0ABT2HKU5</accession>
<dbReference type="RefSeq" id="WP_141862587.1">
    <property type="nucleotide sequence ID" value="NZ_BMNV01000011.1"/>
</dbReference>
<name>A0ABT2HKU5_9MICO</name>
<protein>
    <submittedName>
        <fullName evidence="2">Helix-turn-helix domain-containing protein</fullName>
    </submittedName>
</protein>
<feature type="domain" description="Helix-turn-helix" evidence="1">
    <location>
        <begin position="4"/>
        <end position="54"/>
    </location>
</feature>
<evidence type="ECO:0000313" key="3">
    <source>
        <dbReference type="Proteomes" id="UP001652264"/>
    </source>
</evidence>
<comment type="caution">
    <text evidence="2">The sequence shown here is derived from an EMBL/GenBank/DDBJ whole genome shotgun (WGS) entry which is preliminary data.</text>
</comment>
<dbReference type="InterPro" id="IPR009061">
    <property type="entry name" value="DNA-bd_dom_put_sf"/>
</dbReference>
<dbReference type="EMBL" id="JANVAD010000009">
    <property type="protein sequence ID" value="MCS6523894.1"/>
    <property type="molecule type" value="Genomic_DNA"/>
</dbReference>
<evidence type="ECO:0000259" key="1">
    <source>
        <dbReference type="Pfam" id="PF12728"/>
    </source>
</evidence>
<dbReference type="GeneID" id="300356758"/>
<gene>
    <name evidence="2" type="ORF">NYQ28_15100</name>
</gene>